<gene>
    <name evidence="2" type="ORF">J2Z43_001513</name>
</gene>
<dbReference type="RefSeq" id="WP_209456584.1">
    <property type="nucleotide sequence ID" value="NZ_BAAACS010000002.1"/>
</dbReference>
<name>A0ABS4EB10_9FIRM</name>
<evidence type="ECO:0000256" key="1">
    <source>
        <dbReference type="SAM" id="MobiDB-lite"/>
    </source>
</evidence>
<evidence type="ECO:0000313" key="2">
    <source>
        <dbReference type="EMBL" id="MBP1855120.1"/>
    </source>
</evidence>
<dbReference type="Proteomes" id="UP000767291">
    <property type="component" value="Unassembled WGS sequence"/>
</dbReference>
<dbReference type="NCBIfam" id="TIGR04223">
    <property type="entry name" value="quorum_AgrD"/>
    <property type="match status" value="1"/>
</dbReference>
<feature type="region of interest" description="Disordered" evidence="1">
    <location>
        <begin position="27"/>
        <end position="50"/>
    </location>
</feature>
<keyword evidence="3" id="KW-1185">Reference proteome</keyword>
<dbReference type="EMBL" id="JAGGJX010000002">
    <property type="protein sequence ID" value="MBP1855120.1"/>
    <property type="molecule type" value="Genomic_DNA"/>
</dbReference>
<dbReference type="InterPro" id="IPR009229">
    <property type="entry name" value="AgrD"/>
</dbReference>
<proteinExistence type="predicted"/>
<protein>
    <submittedName>
        <fullName evidence="2">Cyclic lactone autoinducer peptide</fullName>
    </submittedName>
</protein>
<evidence type="ECO:0000313" key="3">
    <source>
        <dbReference type="Proteomes" id="UP000767291"/>
    </source>
</evidence>
<sequence length="50" mass="5443">MKKNLSSVVLEKVGAIAINTLKLSANSTSSTISHQPKMPKSINQFKKKSE</sequence>
<reference evidence="2 3" key="1">
    <citation type="submission" date="2021-03" db="EMBL/GenBank/DDBJ databases">
        <title>Genomic Encyclopedia of Type Strains, Phase IV (KMG-IV): sequencing the most valuable type-strain genomes for metagenomic binning, comparative biology and taxonomic classification.</title>
        <authorList>
            <person name="Goeker M."/>
        </authorList>
    </citation>
    <scope>NUCLEOTIDE SEQUENCE [LARGE SCALE GENOMIC DNA]</scope>
    <source>
        <strain evidence="2 3">DSM 1289</strain>
    </source>
</reference>
<accession>A0ABS4EB10</accession>
<organism evidence="2 3">
    <name type="scientific">Metaclostridioides mangenotii</name>
    <dbReference type="NCBI Taxonomy" id="1540"/>
    <lineage>
        <taxon>Bacteria</taxon>
        <taxon>Bacillati</taxon>
        <taxon>Bacillota</taxon>
        <taxon>Clostridia</taxon>
        <taxon>Peptostreptococcales</taxon>
        <taxon>Peptostreptococcaceae</taxon>
        <taxon>Metaclostridioides</taxon>
    </lineage>
</organism>
<comment type="caution">
    <text evidence="2">The sequence shown here is derived from an EMBL/GenBank/DDBJ whole genome shotgun (WGS) entry which is preliminary data.</text>
</comment>